<proteinExistence type="predicted"/>
<dbReference type="PANTHER" id="PTHR38037">
    <property type="entry name" value="ZN_PROTEASE DOMAIN-CONTAINING PROTEIN"/>
    <property type="match status" value="1"/>
</dbReference>
<dbReference type="RefSeq" id="WP_265569007.1">
    <property type="nucleotide sequence ID" value="NZ_JACICF010000001.1"/>
</dbReference>
<dbReference type="InterPro" id="IPR021109">
    <property type="entry name" value="Peptidase_aspartic_dom_sf"/>
</dbReference>
<dbReference type="AlphaFoldDB" id="A0A839Z549"/>
<dbReference type="EMBL" id="JACICF010000001">
    <property type="protein sequence ID" value="MBB3763794.1"/>
    <property type="molecule type" value="Genomic_DNA"/>
</dbReference>
<dbReference type="Pfam" id="PF05618">
    <property type="entry name" value="Zn_protease"/>
    <property type="match status" value="1"/>
</dbReference>
<dbReference type="PANTHER" id="PTHR38037:SF1">
    <property type="entry name" value="ATP-DEPENDENT ZINC PROTEASE DOMAIN-CONTAINING PROTEIN-RELATED"/>
    <property type="match status" value="1"/>
</dbReference>
<name>A0A839Z549_9SPHN</name>
<dbReference type="SUPFAM" id="SSF50630">
    <property type="entry name" value="Acid proteases"/>
    <property type="match status" value="1"/>
</dbReference>
<protein>
    <recommendedName>
        <fullName evidence="1">Retropepsin-like aspartic endopeptidase domain-containing protein</fullName>
    </recommendedName>
</protein>
<dbReference type="Gene3D" id="2.40.70.10">
    <property type="entry name" value="Acid Proteases"/>
    <property type="match status" value="1"/>
</dbReference>
<evidence type="ECO:0000313" key="3">
    <source>
        <dbReference type="Proteomes" id="UP000578569"/>
    </source>
</evidence>
<sequence>MLGWREWIALPDLGVDTIKVKIDTGAKTSAIHAFDVRPFERDGEEWVSFCLHPVQRHRLPSVECEARVLEKRHVRSSNGKQEERYVIKTKARIGKKSFAIELTLTNRDEMGFRMLLGREAINRRFLVDPGHSYLLGKGPSS</sequence>
<dbReference type="InterPro" id="IPR008503">
    <property type="entry name" value="Asp_endopeptidase"/>
</dbReference>
<organism evidence="2 3">
    <name type="scientific">Sphingomicrobium lutaoense</name>
    <dbReference type="NCBI Taxonomy" id="515949"/>
    <lineage>
        <taxon>Bacteria</taxon>
        <taxon>Pseudomonadati</taxon>
        <taxon>Pseudomonadota</taxon>
        <taxon>Alphaproteobacteria</taxon>
        <taxon>Sphingomonadales</taxon>
        <taxon>Sphingomonadaceae</taxon>
        <taxon>Sphingomicrobium</taxon>
    </lineage>
</organism>
<reference evidence="2 3" key="1">
    <citation type="submission" date="2020-08" db="EMBL/GenBank/DDBJ databases">
        <title>Genomic Encyclopedia of Type Strains, Phase IV (KMG-IV): sequencing the most valuable type-strain genomes for metagenomic binning, comparative biology and taxonomic classification.</title>
        <authorList>
            <person name="Goeker M."/>
        </authorList>
    </citation>
    <scope>NUCLEOTIDE SEQUENCE [LARGE SCALE GENOMIC DNA]</scope>
    <source>
        <strain evidence="2 3">DSM 24194</strain>
    </source>
</reference>
<evidence type="ECO:0000259" key="1">
    <source>
        <dbReference type="Pfam" id="PF05618"/>
    </source>
</evidence>
<comment type="caution">
    <text evidence="2">The sequence shown here is derived from an EMBL/GenBank/DDBJ whole genome shotgun (WGS) entry which is preliminary data.</text>
</comment>
<accession>A0A839Z549</accession>
<evidence type="ECO:0000313" key="2">
    <source>
        <dbReference type="EMBL" id="MBB3763794.1"/>
    </source>
</evidence>
<feature type="domain" description="Retropepsin-like aspartic endopeptidase" evidence="1">
    <location>
        <begin position="1"/>
        <end position="134"/>
    </location>
</feature>
<keyword evidence="3" id="KW-1185">Reference proteome</keyword>
<dbReference type="Proteomes" id="UP000578569">
    <property type="component" value="Unassembled WGS sequence"/>
</dbReference>
<gene>
    <name evidence="2" type="ORF">FHS50_000817</name>
</gene>